<accession>A0A918UV36</accession>
<sequence>MLTKSKDLRTGNPLWLSQPVPRILTSKLTKDQRTDIVIIGAGITGAMAAESLSAAGFKVILIDRRGPLKGATSASTALLQYEIDTPLTVLSGQIGRDKAMRAWRRSKLALESLHARITSLGLKCDVKPVCSLFLAGNVLDADGLKLEAKNRNEIGLYTDYLTRDMLKNDHDIRRIAALKAYDNLSVNPVKLAGGFLLKAIEHGAQVFAPVTAERVETHRDGADVITAEGPVIRARYVIYASGYEMPKDIRTRRHSLNSTYAIATRPQPDKLWPQKCLIWEASDPYLYMRCTADGRVICGGEDEEFEDEDKRDSMLTDKVARLEAKLKDMFPQLDTKADFAWCGSFGASTTGLPTIGAVPAKANVFAIMAYGGNGITFSRLGAELLTTTLTGGQDPEADLFGF</sequence>
<comment type="caution">
    <text evidence="3">The sequence shown here is derived from an EMBL/GenBank/DDBJ whole genome shotgun (WGS) entry which is preliminary data.</text>
</comment>
<dbReference type="Gene3D" id="3.30.9.10">
    <property type="entry name" value="D-Amino Acid Oxidase, subunit A, domain 2"/>
    <property type="match status" value="1"/>
</dbReference>
<dbReference type="RefSeq" id="WP_189486455.1">
    <property type="nucleotide sequence ID" value="NZ_BMZB01000002.1"/>
</dbReference>
<dbReference type="GO" id="GO:0005737">
    <property type="term" value="C:cytoplasm"/>
    <property type="evidence" value="ECO:0007669"/>
    <property type="project" value="TreeGrafter"/>
</dbReference>
<reference evidence="3" key="1">
    <citation type="journal article" date="2014" name="Int. J. Syst. Evol. Microbiol.">
        <title>Complete genome sequence of Corynebacterium casei LMG S-19264T (=DSM 44701T), isolated from a smear-ripened cheese.</title>
        <authorList>
            <consortium name="US DOE Joint Genome Institute (JGI-PGF)"/>
            <person name="Walter F."/>
            <person name="Albersmeier A."/>
            <person name="Kalinowski J."/>
            <person name="Ruckert C."/>
        </authorList>
    </citation>
    <scope>NUCLEOTIDE SEQUENCE</scope>
    <source>
        <strain evidence="3">KCTC 32296</strain>
    </source>
</reference>
<dbReference type="GO" id="GO:0016491">
    <property type="term" value="F:oxidoreductase activity"/>
    <property type="evidence" value="ECO:0007669"/>
    <property type="project" value="UniProtKB-KW"/>
</dbReference>
<dbReference type="InterPro" id="IPR006076">
    <property type="entry name" value="FAD-dep_OxRdtase"/>
</dbReference>
<reference evidence="3" key="2">
    <citation type="submission" date="2020-09" db="EMBL/GenBank/DDBJ databases">
        <authorList>
            <person name="Sun Q."/>
            <person name="Kim S."/>
        </authorList>
    </citation>
    <scope>NUCLEOTIDE SEQUENCE</scope>
    <source>
        <strain evidence="3">KCTC 32296</strain>
    </source>
</reference>
<dbReference type="PANTHER" id="PTHR13847">
    <property type="entry name" value="SARCOSINE DEHYDROGENASE-RELATED"/>
    <property type="match status" value="1"/>
</dbReference>
<dbReference type="PRINTS" id="PR00420">
    <property type="entry name" value="RNGMNOXGNASE"/>
</dbReference>
<evidence type="ECO:0000259" key="2">
    <source>
        <dbReference type="Pfam" id="PF01266"/>
    </source>
</evidence>
<proteinExistence type="predicted"/>
<name>A0A918UV36_9CAUL</name>
<dbReference type="InterPro" id="IPR036188">
    <property type="entry name" value="FAD/NAD-bd_sf"/>
</dbReference>
<dbReference type="SUPFAM" id="SSF51905">
    <property type="entry name" value="FAD/NAD(P)-binding domain"/>
    <property type="match status" value="1"/>
</dbReference>
<protein>
    <submittedName>
        <fullName evidence="3">FAD-dependent oxidoreductase</fullName>
    </submittedName>
</protein>
<evidence type="ECO:0000256" key="1">
    <source>
        <dbReference type="ARBA" id="ARBA00023002"/>
    </source>
</evidence>
<dbReference type="Pfam" id="PF01266">
    <property type="entry name" value="DAO"/>
    <property type="match status" value="1"/>
</dbReference>
<dbReference type="PANTHER" id="PTHR13847:SF201">
    <property type="entry name" value="PUTATIBE OXIDOREDUCTASE"/>
    <property type="match status" value="1"/>
</dbReference>
<gene>
    <name evidence="3" type="ORF">GCM10011273_21760</name>
</gene>
<evidence type="ECO:0000313" key="4">
    <source>
        <dbReference type="Proteomes" id="UP000662572"/>
    </source>
</evidence>
<evidence type="ECO:0000313" key="3">
    <source>
        <dbReference type="EMBL" id="GGZ34921.1"/>
    </source>
</evidence>
<keyword evidence="1" id="KW-0560">Oxidoreductase</keyword>
<organism evidence="3 4">
    <name type="scientific">Asticcacaulis endophyticus</name>
    <dbReference type="NCBI Taxonomy" id="1395890"/>
    <lineage>
        <taxon>Bacteria</taxon>
        <taxon>Pseudomonadati</taxon>
        <taxon>Pseudomonadota</taxon>
        <taxon>Alphaproteobacteria</taxon>
        <taxon>Caulobacterales</taxon>
        <taxon>Caulobacteraceae</taxon>
        <taxon>Asticcacaulis</taxon>
    </lineage>
</organism>
<dbReference type="EMBL" id="BMZB01000002">
    <property type="protein sequence ID" value="GGZ34921.1"/>
    <property type="molecule type" value="Genomic_DNA"/>
</dbReference>
<dbReference type="AlphaFoldDB" id="A0A918UV36"/>
<feature type="domain" description="FAD dependent oxidoreductase" evidence="2">
    <location>
        <begin position="35"/>
        <end position="386"/>
    </location>
</feature>
<dbReference type="Gene3D" id="3.50.50.60">
    <property type="entry name" value="FAD/NAD(P)-binding domain"/>
    <property type="match status" value="1"/>
</dbReference>
<keyword evidence="4" id="KW-1185">Reference proteome</keyword>
<dbReference type="Proteomes" id="UP000662572">
    <property type="component" value="Unassembled WGS sequence"/>
</dbReference>